<reference evidence="1" key="1">
    <citation type="journal article" date="2023" name="bioRxiv">
        <title>Improved chromosome-level genome assembly for marigold (Tagetes erecta).</title>
        <authorList>
            <person name="Jiang F."/>
            <person name="Yuan L."/>
            <person name="Wang S."/>
            <person name="Wang H."/>
            <person name="Xu D."/>
            <person name="Wang A."/>
            <person name="Fan W."/>
        </authorList>
    </citation>
    <scope>NUCLEOTIDE SEQUENCE</scope>
    <source>
        <strain evidence="1">WSJ</strain>
        <tissue evidence="1">Leaf</tissue>
    </source>
</reference>
<protein>
    <submittedName>
        <fullName evidence="1">Uncharacterized protein</fullName>
    </submittedName>
</protein>
<sequence>MPFGTPLFNGPTVVVWRGGSGTPPYFFIIGRTPNLSTTYYYLMHDVQPFLRFSIAEEDEEFIDLTKIADLGMLFEIEEFLTIVKQGLGGRVSGAAPLAPYVEAYLKVVTCSLVYIFHIGQNELQTVMDFEEGADLWLPPWEVDTILTGGLALSGFALSGLYCTHQDISPEYASILLICSDTSIVL</sequence>
<evidence type="ECO:0000313" key="1">
    <source>
        <dbReference type="EMBL" id="KAK1425107.1"/>
    </source>
</evidence>
<dbReference type="AlphaFoldDB" id="A0AAD8KLI9"/>
<accession>A0AAD8KLI9</accession>
<organism evidence="1 2">
    <name type="scientific">Tagetes erecta</name>
    <name type="common">African marigold</name>
    <dbReference type="NCBI Taxonomy" id="13708"/>
    <lineage>
        <taxon>Eukaryota</taxon>
        <taxon>Viridiplantae</taxon>
        <taxon>Streptophyta</taxon>
        <taxon>Embryophyta</taxon>
        <taxon>Tracheophyta</taxon>
        <taxon>Spermatophyta</taxon>
        <taxon>Magnoliopsida</taxon>
        <taxon>eudicotyledons</taxon>
        <taxon>Gunneridae</taxon>
        <taxon>Pentapetalae</taxon>
        <taxon>asterids</taxon>
        <taxon>campanulids</taxon>
        <taxon>Asterales</taxon>
        <taxon>Asteraceae</taxon>
        <taxon>Asteroideae</taxon>
        <taxon>Heliantheae alliance</taxon>
        <taxon>Tageteae</taxon>
        <taxon>Tagetes</taxon>
    </lineage>
</organism>
<evidence type="ECO:0000313" key="2">
    <source>
        <dbReference type="Proteomes" id="UP001229421"/>
    </source>
</evidence>
<comment type="caution">
    <text evidence="1">The sequence shown here is derived from an EMBL/GenBank/DDBJ whole genome shotgun (WGS) entry which is preliminary data.</text>
</comment>
<keyword evidence="2" id="KW-1185">Reference proteome</keyword>
<dbReference type="EMBL" id="JAUHHV010000005">
    <property type="protein sequence ID" value="KAK1425107.1"/>
    <property type="molecule type" value="Genomic_DNA"/>
</dbReference>
<proteinExistence type="predicted"/>
<gene>
    <name evidence="1" type="ORF">QVD17_20452</name>
</gene>
<dbReference type="Proteomes" id="UP001229421">
    <property type="component" value="Unassembled WGS sequence"/>
</dbReference>
<name>A0AAD8KLI9_TARER</name>